<evidence type="ECO:0000313" key="2">
    <source>
        <dbReference type="EMBL" id="MYL98423.1"/>
    </source>
</evidence>
<dbReference type="RefSeq" id="WP_160986054.1">
    <property type="nucleotide sequence ID" value="NZ_WVTD01000007.1"/>
</dbReference>
<evidence type="ECO:0000256" key="1">
    <source>
        <dbReference type="SAM" id="Phobius"/>
    </source>
</evidence>
<dbReference type="AlphaFoldDB" id="A0A7X4K8K9"/>
<dbReference type="Proteomes" id="UP000465810">
    <property type="component" value="Unassembled WGS sequence"/>
</dbReference>
<gene>
    <name evidence="2" type="ORF">GR702_11675</name>
</gene>
<protein>
    <submittedName>
        <fullName evidence="2">Uncharacterized protein</fullName>
    </submittedName>
</protein>
<accession>A0A7X4K8K9</accession>
<comment type="caution">
    <text evidence="2">The sequence shown here is derived from an EMBL/GenBank/DDBJ whole genome shotgun (WGS) entry which is preliminary data.</text>
</comment>
<name>A0A7X4K8K9_9SPHN</name>
<organism evidence="2 3">
    <name type="scientific">Novosphingobium silvae</name>
    <dbReference type="NCBI Taxonomy" id="2692619"/>
    <lineage>
        <taxon>Bacteria</taxon>
        <taxon>Pseudomonadati</taxon>
        <taxon>Pseudomonadota</taxon>
        <taxon>Alphaproteobacteria</taxon>
        <taxon>Sphingomonadales</taxon>
        <taxon>Sphingomonadaceae</taxon>
        <taxon>Novosphingobium</taxon>
    </lineage>
</organism>
<reference evidence="2 3" key="1">
    <citation type="submission" date="2019-12" db="EMBL/GenBank/DDBJ databases">
        <authorList>
            <person name="Feng G."/>
            <person name="Zhu H."/>
        </authorList>
    </citation>
    <scope>NUCLEOTIDE SEQUENCE [LARGE SCALE GENOMIC DNA]</scope>
    <source>
        <strain evidence="2 3">FGD1</strain>
    </source>
</reference>
<keyword evidence="1" id="KW-1133">Transmembrane helix</keyword>
<evidence type="ECO:0000313" key="3">
    <source>
        <dbReference type="Proteomes" id="UP000465810"/>
    </source>
</evidence>
<keyword evidence="1" id="KW-0472">Membrane</keyword>
<dbReference type="EMBL" id="WVTD01000007">
    <property type="protein sequence ID" value="MYL98423.1"/>
    <property type="molecule type" value="Genomic_DNA"/>
</dbReference>
<proteinExistence type="predicted"/>
<keyword evidence="1" id="KW-0812">Transmembrane</keyword>
<sequence>MDDPAKPRVRNRSKLLDSDRAELKKFLFQLADQGITGYDAQQQAVKQFRYTSTVIGDFYHKEVQPTLSWREREREAAERFRDSEPAPQPRSRKGIIIASAVALVIIAVIGPDILMVMRNSGGGSSTVESTTGQSSPSTKYAECKAILQPTLESCLSGPDESAWAGCKQIFMDAMADCTKQPR</sequence>
<keyword evidence="3" id="KW-1185">Reference proteome</keyword>
<feature type="transmembrane region" description="Helical" evidence="1">
    <location>
        <begin position="95"/>
        <end position="117"/>
    </location>
</feature>